<dbReference type="RefSeq" id="WP_095093794.1">
    <property type="nucleotide sequence ID" value="NZ_JACONW010000008.1"/>
</dbReference>
<sequence>MHIFGWILLILLLTFSYLCRNGEGLAATAANLLFITSAVGLYFYPTLYAITHGVEIRNSIFKLNLLLGWTGIGWLAAYYRAIVFRMESR</sequence>
<reference evidence="2 3" key="1">
    <citation type="submission" date="2020-08" db="EMBL/GenBank/DDBJ databases">
        <title>Putative novel bacterial strains isolated from necrotic wheat leaf tissues caused by Xanthomonas translucens.</title>
        <authorList>
            <person name="Tambong J.T."/>
        </authorList>
    </citation>
    <scope>NUCLEOTIDE SEQUENCE [LARGE SCALE GENOMIC DNA]</scope>
    <source>
        <strain evidence="2 3">DOAB 1069</strain>
    </source>
</reference>
<dbReference type="Proteomes" id="UP000651852">
    <property type="component" value="Unassembled WGS sequence"/>
</dbReference>
<proteinExistence type="predicted"/>
<feature type="transmembrane region" description="Helical" evidence="1">
    <location>
        <begin position="30"/>
        <end position="51"/>
    </location>
</feature>
<dbReference type="EMBL" id="JACONW010000008">
    <property type="protein sequence ID" value="MBC3948825.1"/>
    <property type="molecule type" value="Genomic_DNA"/>
</dbReference>
<comment type="caution">
    <text evidence="2">The sequence shown here is derived from an EMBL/GenBank/DDBJ whole genome shotgun (WGS) entry which is preliminary data.</text>
</comment>
<protein>
    <submittedName>
        <fullName evidence="2">Superinfection immunity protein</fullName>
    </submittedName>
</protein>
<feature type="transmembrane region" description="Helical" evidence="1">
    <location>
        <begin position="63"/>
        <end position="82"/>
    </location>
</feature>
<evidence type="ECO:0000313" key="2">
    <source>
        <dbReference type="EMBL" id="MBC3948825.1"/>
    </source>
</evidence>
<keyword evidence="1" id="KW-1133">Transmembrane helix</keyword>
<dbReference type="Pfam" id="PF14373">
    <property type="entry name" value="Imm_superinfect"/>
    <property type="match status" value="1"/>
</dbReference>
<gene>
    <name evidence="2" type="ORF">H8S59_03465</name>
</gene>
<accession>A0ABR7AV83</accession>
<keyword evidence="1" id="KW-0812">Transmembrane</keyword>
<keyword evidence="3" id="KW-1185">Reference proteome</keyword>
<organism evidence="2 3">
    <name type="scientific">Pseudomonas folii</name>
    <dbReference type="NCBI Taxonomy" id="2762593"/>
    <lineage>
        <taxon>Bacteria</taxon>
        <taxon>Pseudomonadati</taxon>
        <taxon>Pseudomonadota</taxon>
        <taxon>Gammaproteobacteria</taxon>
        <taxon>Pseudomonadales</taxon>
        <taxon>Pseudomonadaceae</taxon>
        <taxon>Pseudomonas</taxon>
    </lineage>
</organism>
<dbReference type="InterPro" id="IPR016410">
    <property type="entry name" value="Phage_imm"/>
</dbReference>
<name>A0ABR7AV83_9PSED</name>
<evidence type="ECO:0000256" key="1">
    <source>
        <dbReference type="SAM" id="Phobius"/>
    </source>
</evidence>
<evidence type="ECO:0000313" key="3">
    <source>
        <dbReference type="Proteomes" id="UP000651852"/>
    </source>
</evidence>
<keyword evidence="1" id="KW-0472">Membrane</keyword>